<evidence type="ECO:0000313" key="3">
    <source>
        <dbReference type="Proteomes" id="UP000660729"/>
    </source>
</evidence>
<gene>
    <name evidence="2" type="ORF">HII31_10392</name>
</gene>
<dbReference type="OrthoDB" id="3940468at2759"/>
<feature type="chain" id="PRO_5034031543" description="Apple domain-containing protein" evidence="1">
    <location>
        <begin position="18"/>
        <end position="361"/>
    </location>
</feature>
<evidence type="ECO:0000313" key="2">
    <source>
        <dbReference type="EMBL" id="KAF7188328.1"/>
    </source>
</evidence>
<accession>A0A8H6RC18</accession>
<evidence type="ECO:0008006" key="4">
    <source>
        <dbReference type="Google" id="ProtNLM"/>
    </source>
</evidence>
<keyword evidence="3" id="KW-1185">Reference proteome</keyword>
<evidence type="ECO:0000256" key="1">
    <source>
        <dbReference type="SAM" id="SignalP"/>
    </source>
</evidence>
<protein>
    <recommendedName>
        <fullName evidence="4">Apple domain-containing protein</fullName>
    </recommendedName>
</protein>
<dbReference type="AlphaFoldDB" id="A0A8H6RC18"/>
<name>A0A8H6RC18_9PEZI</name>
<sequence length="361" mass="37627">MQFITLVAIAFANLALAAPGSVCTKAPYKAFLPLSNNPFIKSFCSKKFPVPAVTTTASTVSTTKTSTAFTTTTLSTTLTPTVAISTTETDSTTFTLSQTATETATVTTVISTTSTSTSTSTLTTTIVTDGNGAVYRREAEPTAAPLLSDPRMEARAAGVHGFNSNVKAQAQSRAFAALTQSVNPRLSSVLSTGCSCVETPQTLTATSTSTVFTTSTSTLSSTTTFTSPTTIILTQTTVQTFSNTVTTTATVTTTSSSTTTFTSAATATQTLQFNACGQSFPGPVTGETITVRCGQTISGTYNLLSSNTVANYYACLYAGDANYAVQSFTFQFSTKMCRLYSVSSGDAQSVANADFVYNSFY</sequence>
<reference evidence="2" key="1">
    <citation type="submission" date="2020-04" db="EMBL/GenBank/DDBJ databases">
        <title>Draft genome resource of the tomato pathogen Pseudocercospora fuligena.</title>
        <authorList>
            <person name="Zaccaron A."/>
        </authorList>
    </citation>
    <scope>NUCLEOTIDE SEQUENCE</scope>
    <source>
        <strain evidence="2">PF001</strain>
    </source>
</reference>
<dbReference type="Proteomes" id="UP000660729">
    <property type="component" value="Unassembled WGS sequence"/>
</dbReference>
<dbReference type="EMBL" id="JABCIY010000211">
    <property type="protein sequence ID" value="KAF7188328.1"/>
    <property type="molecule type" value="Genomic_DNA"/>
</dbReference>
<organism evidence="2 3">
    <name type="scientific">Pseudocercospora fuligena</name>
    <dbReference type="NCBI Taxonomy" id="685502"/>
    <lineage>
        <taxon>Eukaryota</taxon>
        <taxon>Fungi</taxon>
        <taxon>Dikarya</taxon>
        <taxon>Ascomycota</taxon>
        <taxon>Pezizomycotina</taxon>
        <taxon>Dothideomycetes</taxon>
        <taxon>Dothideomycetidae</taxon>
        <taxon>Mycosphaerellales</taxon>
        <taxon>Mycosphaerellaceae</taxon>
        <taxon>Pseudocercospora</taxon>
    </lineage>
</organism>
<keyword evidence="1" id="KW-0732">Signal</keyword>
<comment type="caution">
    <text evidence="2">The sequence shown here is derived from an EMBL/GenBank/DDBJ whole genome shotgun (WGS) entry which is preliminary data.</text>
</comment>
<feature type="signal peptide" evidence="1">
    <location>
        <begin position="1"/>
        <end position="17"/>
    </location>
</feature>
<proteinExistence type="predicted"/>